<keyword evidence="2 8" id="KW-1277">Toxin-antitoxin system</keyword>
<dbReference type="OrthoDB" id="9796690at2"/>
<dbReference type="Pfam" id="PF01850">
    <property type="entry name" value="PIN"/>
    <property type="match status" value="1"/>
</dbReference>
<keyword evidence="4 8" id="KW-0479">Metal-binding</keyword>
<dbReference type="AlphaFoldDB" id="A0A1V3N706"/>
<evidence type="ECO:0000256" key="8">
    <source>
        <dbReference type="HAMAP-Rule" id="MF_00265"/>
    </source>
</evidence>
<dbReference type="EC" id="3.1.-.-" evidence="8"/>
<dbReference type="GO" id="GO:0004540">
    <property type="term" value="F:RNA nuclease activity"/>
    <property type="evidence" value="ECO:0007669"/>
    <property type="project" value="InterPro"/>
</dbReference>
<feature type="domain" description="PIN" evidence="9">
    <location>
        <begin position="4"/>
        <end position="125"/>
    </location>
</feature>
<evidence type="ECO:0000256" key="4">
    <source>
        <dbReference type="ARBA" id="ARBA00022723"/>
    </source>
</evidence>
<name>A0A1V3N706_9GAMM</name>
<evidence type="ECO:0000256" key="3">
    <source>
        <dbReference type="ARBA" id="ARBA00022722"/>
    </source>
</evidence>
<dbReference type="InterPro" id="IPR002716">
    <property type="entry name" value="PIN_dom"/>
</dbReference>
<dbReference type="GO" id="GO:0090729">
    <property type="term" value="F:toxin activity"/>
    <property type="evidence" value="ECO:0007669"/>
    <property type="project" value="UniProtKB-KW"/>
</dbReference>
<evidence type="ECO:0000313" key="10">
    <source>
        <dbReference type="EMBL" id="OOG20795.1"/>
    </source>
</evidence>
<comment type="similarity">
    <text evidence="7 8">Belongs to the PINc/VapC protein family.</text>
</comment>
<evidence type="ECO:0000256" key="1">
    <source>
        <dbReference type="ARBA" id="ARBA00001946"/>
    </source>
</evidence>
<keyword evidence="3 8" id="KW-0540">Nuclease</keyword>
<dbReference type="EMBL" id="MVBK01000144">
    <property type="protein sequence ID" value="OOG20795.1"/>
    <property type="molecule type" value="Genomic_DNA"/>
</dbReference>
<evidence type="ECO:0000313" key="11">
    <source>
        <dbReference type="Proteomes" id="UP000189462"/>
    </source>
</evidence>
<evidence type="ECO:0000256" key="2">
    <source>
        <dbReference type="ARBA" id="ARBA00022649"/>
    </source>
</evidence>
<dbReference type="PANTHER" id="PTHR33653">
    <property type="entry name" value="RIBONUCLEASE VAPC2"/>
    <property type="match status" value="1"/>
</dbReference>
<protein>
    <recommendedName>
        <fullName evidence="8">Ribonuclease VapC</fullName>
        <shortName evidence="8">RNase VapC</shortName>
        <ecNumber evidence="8">3.1.-.-</ecNumber>
    </recommendedName>
    <alternativeName>
        <fullName evidence="8">Toxin VapC</fullName>
    </alternativeName>
</protein>
<feature type="binding site" evidence="8">
    <location>
        <position position="98"/>
    </location>
    <ligand>
        <name>Mg(2+)</name>
        <dbReference type="ChEBI" id="CHEBI:18420"/>
    </ligand>
</feature>
<dbReference type="Gene3D" id="3.40.50.1010">
    <property type="entry name" value="5'-nuclease"/>
    <property type="match status" value="1"/>
</dbReference>
<dbReference type="STRING" id="108003.B1C78_16915"/>
<evidence type="ECO:0000259" key="9">
    <source>
        <dbReference type="Pfam" id="PF01850"/>
    </source>
</evidence>
<gene>
    <name evidence="8" type="primary">vapC</name>
    <name evidence="10" type="ORF">B1C78_16915</name>
</gene>
<keyword evidence="5 8" id="KW-0378">Hydrolase</keyword>
<dbReference type="InterPro" id="IPR029060">
    <property type="entry name" value="PIN-like_dom_sf"/>
</dbReference>
<dbReference type="HAMAP" id="MF_00265">
    <property type="entry name" value="VapC_Nob1"/>
    <property type="match status" value="1"/>
</dbReference>
<reference evidence="10 11" key="1">
    <citation type="submission" date="2017-02" db="EMBL/GenBank/DDBJ databases">
        <title>Genomic diversity within the haloalkaliphilic genus Thioalkalivibrio.</title>
        <authorList>
            <person name="Ahn A.-C."/>
            <person name="Meier-Kolthoff J."/>
            <person name="Overmars L."/>
            <person name="Richter M."/>
            <person name="Woyke T."/>
            <person name="Sorokin D.Y."/>
            <person name="Muyzer G."/>
        </authorList>
    </citation>
    <scope>NUCLEOTIDE SEQUENCE [LARGE SCALE GENOMIC DNA]</scope>
    <source>
        <strain evidence="10 11">ALJD</strain>
    </source>
</reference>
<dbReference type="CDD" id="cd09881">
    <property type="entry name" value="PIN_VapC4-5_FitB-like"/>
    <property type="match status" value="1"/>
</dbReference>
<dbReference type="SUPFAM" id="SSF88723">
    <property type="entry name" value="PIN domain-like"/>
    <property type="match status" value="1"/>
</dbReference>
<comment type="caution">
    <text evidence="10">The sequence shown here is derived from an EMBL/GenBank/DDBJ whole genome shotgun (WGS) entry which is preliminary data.</text>
</comment>
<dbReference type="InterPro" id="IPR022907">
    <property type="entry name" value="VapC_family"/>
</dbReference>
<proteinExistence type="inferred from homology"/>
<dbReference type="GO" id="GO:0000287">
    <property type="term" value="F:magnesium ion binding"/>
    <property type="evidence" value="ECO:0007669"/>
    <property type="project" value="UniProtKB-UniRule"/>
</dbReference>
<evidence type="ECO:0000256" key="7">
    <source>
        <dbReference type="ARBA" id="ARBA00038093"/>
    </source>
</evidence>
<keyword evidence="6 8" id="KW-0460">Magnesium</keyword>
<organism evidence="10 11">
    <name type="scientific">Thioalkalivibrio denitrificans</name>
    <dbReference type="NCBI Taxonomy" id="108003"/>
    <lineage>
        <taxon>Bacteria</taxon>
        <taxon>Pseudomonadati</taxon>
        <taxon>Pseudomonadota</taxon>
        <taxon>Gammaproteobacteria</taxon>
        <taxon>Chromatiales</taxon>
        <taxon>Ectothiorhodospiraceae</taxon>
        <taxon>Thioalkalivibrio</taxon>
    </lineage>
</organism>
<evidence type="ECO:0000256" key="6">
    <source>
        <dbReference type="ARBA" id="ARBA00022842"/>
    </source>
</evidence>
<dbReference type="InterPro" id="IPR050556">
    <property type="entry name" value="Type_II_TA_system_RNase"/>
</dbReference>
<sequence>MLRYMLDTNICIHTLRHRPPRVRDAFNRHSEHLAVSSVVLSELLYGAEKSSRPDHNLKMVEHFAARLDVLPYDDRAASHYGQIRAVLERQGMVIGPYDLMIAAHARSLGLTLVTNNEREFRRVDGLLVENWV</sequence>
<keyword evidence="8" id="KW-0800">Toxin</keyword>
<feature type="binding site" evidence="8">
    <location>
        <position position="7"/>
    </location>
    <ligand>
        <name>Mg(2+)</name>
        <dbReference type="ChEBI" id="CHEBI:18420"/>
    </ligand>
</feature>
<comment type="cofactor">
    <cofactor evidence="1 8">
        <name>Mg(2+)</name>
        <dbReference type="ChEBI" id="CHEBI:18420"/>
    </cofactor>
</comment>
<accession>A0A1V3N706</accession>
<keyword evidence="11" id="KW-1185">Reference proteome</keyword>
<dbReference type="NCBIfam" id="NF010285">
    <property type="entry name" value="PRK13725.1"/>
    <property type="match status" value="1"/>
</dbReference>
<evidence type="ECO:0000256" key="5">
    <source>
        <dbReference type="ARBA" id="ARBA00022801"/>
    </source>
</evidence>
<comment type="function">
    <text evidence="8">Toxic component of a toxin-antitoxin (TA) system. An RNase.</text>
</comment>
<dbReference type="Proteomes" id="UP000189462">
    <property type="component" value="Unassembled WGS sequence"/>
</dbReference>
<dbReference type="PANTHER" id="PTHR33653:SF1">
    <property type="entry name" value="RIBONUCLEASE VAPC2"/>
    <property type="match status" value="1"/>
</dbReference>
<dbReference type="GO" id="GO:0016787">
    <property type="term" value="F:hydrolase activity"/>
    <property type="evidence" value="ECO:0007669"/>
    <property type="project" value="UniProtKB-KW"/>
</dbReference>